<organism evidence="2 3">
    <name type="scientific">Candidatus Enterenecus faecium</name>
    <dbReference type="NCBI Taxonomy" id="2840780"/>
    <lineage>
        <taxon>Bacteria</taxon>
        <taxon>Bacillati</taxon>
        <taxon>Bacillota</taxon>
        <taxon>Clostridia</taxon>
        <taxon>Eubacteriales</taxon>
        <taxon>Candidatus Enterenecus</taxon>
    </lineage>
</organism>
<dbReference type="GO" id="GO:0016740">
    <property type="term" value="F:transferase activity"/>
    <property type="evidence" value="ECO:0007669"/>
    <property type="project" value="UniProtKB-KW"/>
</dbReference>
<dbReference type="AlphaFoldDB" id="A0A9D0YRR8"/>
<proteinExistence type="predicted"/>
<evidence type="ECO:0000313" key="3">
    <source>
        <dbReference type="Proteomes" id="UP000886879"/>
    </source>
</evidence>
<feature type="domain" description="Alpha-L-glutamate ligase-related protein ATP-grasp" evidence="1">
    <location>
        <begin position="76"/>
        <end position="318"/>
    </location>
</feature>
<keyword evidence="2" id="KW-0808">Transferase</keyword>
<gene>
    <name evidence="2" type="ORF">IAD31_03170</name>
</gene>
<dbReference type="Pfam" id="PF14397">
    <property type="entry name" value="ATPgrasp_ST"/>
    <property type="match status" value="1"/>
</dbReference>
<name>A0A9D0YRR8_9FIRM</name>
<comment type="caution">
    <text evidence="2">The sequence shown here is derived from an EMBL/GenBank/DDBJ whole genome shotgun (WGS) entry which is preliminary data.</text>
</comment>
<dbReference type="InterPro" id="IPR039523">
    <property type="entry name" value="RimK-rel_E_lig_ATP-grasp"/>
</dbReference>
<sequence length="342" mass="38983">MANVKYLFQRVVNMNYKAMWEKISSIHKKTGASRLAIFRDMKDCAVKYGAGYMDYDLFEMYNLTDQQRDTYLTRGRNNALVVKYNDKAYTGQFDDKVQFNTLFGKYLHRDWVPVTGDNREQVMAFLAAHEVFMAKPSQGSCGWGIEKLRRTEYPSLDALYDYLVQRAPKLELEEVLEQHPQVSAIYPGSINTVRMVTIRGKHGKVYLVTAMFRIGNGKFVDNFNSGGMVAPMDPERGVVIDRALDKAKNLYENHPATGTPIKGFQFPDWDKAVAMVSEAAQVIPQVGYVGWDVCFTPNGPCLVEGNPFPGHDIYQLPVHTPDKIGIMPRFREIEAEEKMMNE</sequence>
<accession>A0A9D0YRR8</accession>
<reference evidence="2" key="1">
    <citation type="submission" date="2020-10" db="EMBL/GenBank/DDBJ databases">
        <authorList>
            <person name="Gilroy R."/>
        </authorList>
    </citation>
    <scope>NUCLEOTIDE SEQUENCE</scope>
    <source>
        <strain evidence="2">ChiGjej2B2-12916</strain>
    </source>
</reference>
<protein>
    <submittedName>
        <fullName evidence="2">Hexapeptide transferase</fullName>
    </submittedName>
</protein>
<evidence type="ECO:0000259" key="1">
    <source>
        <dbReference type="Pfam" id="PF14397"/>
    </source>
</evidence>
<reference evidence="2" key="2">
    <citation type="journal article" date="2021" name="PeerJ">
        <title>Extensive microbial diversity within the chicken gut microbiome revealed by metagenomics and culture.</title>
        <authorList>
            <person name="Gilroy R."/>
            <person name="Ravi A."/>
            <person name="Getino M."/>
            <person name="Pursley I."/>
            <person name="Horton D.L."/>
            <person name="Alikhan N.F."/>
            <person name="Baker D."/>
            <person name="Gharbi K."/>
            <person name="Hall N."/>
            <person name="Watson M."/>
            <person name="Adriaenssens E.M."/>
            <person name="Foster-Nyarko E."/>
            <person name="Jarju S."/>
            <person name="Secka A."/>
            <person name="Antonio M."/>
            <person name="Oren A."/>
            <person name="Chaudhuri R.R."/>
            <person name="La Ragione R."/>
            <person name="Hildebrand F."/>
            <person name="Pallen M.J."/>
        </authorList>
    </citation>
    <scope>NUCLEOTIDE SEQUENCE</scope>
    <source>
        <strain evidence="2">ChiGjej2B2-12916</strain>
    </source>
</reference>
<dbReference type="Proteomes" id="UP000886879">
    <property type="component" value="Unassembled WGS sequence"/>
</dbReference>
<evidence type="ECO:0000313" key="2">
    <source>
        <dbReference type="EMBL" id="HIQ60580.1"/>
    </source>
</evidence>
<dbReference type="EMBL" id="DVFO01000030">
    <property type="protein sequence ID" value="HIQ60580.1"/>
    <property type="molecule type" value="Genomic_DNA"/>
</dbReference>
<dbReference type="SUPFAM" id="SSF56059">
    <property type="entry name" value="Glutathione synthetase ATP-binding domain-like"/>
    <property type="match status" value="1"/>
</dbReference>